<organism evidence="3 4">
    <name type="scientific">Paracoccus tibetensis</name>
    <dbReference type="NCBI Taxonomy" id="336292"/>
    <lineage>
        <taxon>Bacteria</taxon>
        <taxon>Pseudomonadati</taxon>
        <taxon>Pseudomonadota</taxon>
        <taxon>Alphaproteobacteria</taxon>
        <taxon>Rhodobacterales</taxon>
        <taxon>Paracoccaceae</taxon>
        <taxon>Paracoccus</taxon>
    </lineage>
</organism>
<dbReference type="STRING" id="336292.SAMN05660710_01548"/>
<proteinExistence type="predicted"/>
<dbReference type="InterPro" id="IPR018723">
    <property type="entry name" value="DUF2254_membrane"/>
</dbReference>
<reference evidence="3 4" key="1">
    <citation type="submission" date="2016-10" db="EMBL/GenBank/DDBJ databases">
        <authorList>
            <person name="de Groot N.N."/>
        </authorList>
    </citation>
    <scope>NUCLEOTIDE SEQUENCE [LARGE SCALE GENOMIC DNA]</scope>
    <source>
        <strain evidence="3 4">CGMCC 1.8925</strain>
    </source>
</reference>
<feature type="region of interest" description="Disordered" evidence="1">
    <location>
        <begin position="413"/>
        <end position="435"/>
    </location>
</feature>
<sequence>MLTKWNWLMARLGRQLWFRATLMGLLGIATAAAGTMADRFLPDSWALEMGSDAVDNILTILASSMLAVTTFSLTTLTSALGDATSNASPRATRLLMQDGVTQNVLSTFVGAFLFSIVGIVVLQAQAYGERGRAVLFFVTILVLALVVVSLLRWIDHLIKLGRVGETAQRVQTIARSTLKARKEAPGLGGKLRPPGQPMPTLARRVAATGIGYIIHIDMQLIEKAAAERDLRVDLATLPGSYVHPGATLAYVSGATDEALEDCIRAACAISVSRDYDQDPRFGILVLSEIGSRALSPGINDPGTAIDMIARITELLAFWAEGEVEQADVRYPHVHVPMLNSADLLEDGFAAIARDGAGVIEVQMRLQKALGALMGMGDDSFRSAARTQSRLAFARAEKALTLPEEVERLAALLPPRDADDLQGKADNAEPQAVDDR</sequence>
<feature type="transmembrane region" description="Helical" evidence="2">
    <location>
        <begin position="104"/>
        <end position="127"/>
    </location>
</feature>
<feature type="compositionally biased region" description="Basic and acidic residues" evidence="1">
    <location>
        <begin position="415"/>
        <end position="435"/>
    </location>
</feature>
<feature type="transmembrane region" description="Helical" evidence="2">
    <location>
        <begin position="133"/>
        <end position="154"/>
    </location>
</feature>
<evidence type="ECO:0000256" key="2">
    <source>
        <dbReference type="SAM" id="Phobius"/>
    </source>
</evidence>
<accession>A0A1G5FSW6</accession>
<name>A0A1G5FSW6_9RHOB</name>
<keyword evidence="4" id="KW-1185">Reference proteome</keyword>
<evidence type="ECO:0000256" key="1">
    <source>
        <dbReference type="SAM" id="MobiDB-lite"/>
    </source>
</evidence>
<dbReference type="Proteomes" id="UP000199502">
    <property type="component" value="Unassembled WGS sequence"/>
</dbReference>
<dbReference type="RefSeq" id="WP_245686589.1">
    <property type="nucleotide sequence ID" value="NZ_FMVT01000004.1"/>
</dbReference>
<gene>
    <name evidence="3" type="ORF">SAMN05660710_01548</name>
</gene>
<dbReference type="EMBL" id="FMVT01000004">
    <property type="protein sequence ID" value="SCY42343.1"/>
    <property type="molecule type" value="Genomic_DNA"/>
</dbReference>
<keyword evidence="2" id="KW-0812">Transmembrane</keyword>
<feature type="transmembrane region" description="Helical" evidence="2">
    <location>
        <begin position="57"/>
        <end position="83"/>
    </location>
</feature>
<keyword evidence="2" id="KW-0472">Membrane</keyword>
<evidence type="ECO:0000313" key="4">
    <source>
        <dbReference type="Proteomes" id="UP000199502"/>
    </source>
</evidence>
<dbReference type="Pfam" id="PF10011">
    <property type="entry name" value="DUF2254"/>
    <property type="match status" value="1"/>
</dbReference>
<dbReference type="AlphaFoldDB" id="A0A1G5FSW6"/>
<evidence type="ECO:0000313" key="3">
    <source>
        <dbReference type="EMBL" id="SCY42343.1"/>
    </source>
</evidence>
<keyword evidence="2" id="KW-1133">Transmembrane helix</keyword>
<protein>
    <submittedName>
        <fullName evidence="3">Uncharacterized membrane protein</fullName>
    </submittedName>
</protein>